<sequence>MNSSEKTSTGVDLPTNKENEDNLEDFTLQRQDVFLGAQLFAMQSFSVIKALKNHLEGRVVLSHYKTRRVLDRNSRKIIVDVVMKAAMKITRKLTNECFNTLAKKTVEVFKNERIAVYYQPPIPKSASKSKKSIPSKGKLPSKYRNMMKKLKRYEAERPTKKAVIVDASAEASEAWLQDHVTP</sequence>
<protein>
    <submittedName>
        <fullName evidence="2">Uncharacterized protein</fullName>
    </submittedName>
</protein>
<evidence type="ECO:0000256" key="1">
    <source>
        <dbReference type="SAM" id="MobiDB-lite"/>
    </source>
</evidence>
<reference evidence="2" key="1">
    <citation type="submission" date="2020-07" db="EMBL/GenBank/DDBJ databases">
        <authorList>
            <person name="Ferguson B K."/>
        </authorList>
    </citation>
    <scope>NUCLEOTIDE SEQUENCE</scope>
    <source>
        <strain evidence="2">L06</strain>
    </source>
</reference>
<dbReference type="EMBL" id="CADCXW020000017">
    <property type="protein sequence ID" value="CAD1551297.1"/>
    <property type="molecule type" value="Genomic_DNA"/>
</dbReference>
<proteinExistence type="predicted"/>
<feature type="region of interest" description="Disordered" evidence="1">
    <location>
        <begin position="1"/>
        <end position="22"/>
    </location>
</feature>
<organism evidence="2">
    <name type="scientific">Bracon brevicornis</name>
    <dbReference type="NCBI Taxonomy" id="1563983"/>
    <lineage>
        <taxon>Eukaryota</taxon>
        <taxon>Metazoa</taxon>
        <taxon>Ecdysozoa</taxon>
        <taxon>Arthropoda</taxon>
        <taxon>Hexapoda</taxon>
        <taxon>Insecta</taxon>
        <taxon>Pterygota</taxon>
        <taxon>Neoptera</taxon>
        <taxon>Endopterygota</taxon>
        <taxon>Hymenoptera</taxon>
        <taxon>Apocrita</taxon>
        <taxon>Ichneumonoidea</taxon>
        <taxon>Braconidae</taxon>
        <taxon>Braconinae</taxon>
        <taxon>Bracon</taxon>
    </lineage>
</organism>
<accession>A0A6V7JG71</accession>
<feature type="compositionally biased region" description="Polar residues" evidence="1">
    <location>
        <begin position="1"/>
        <end position="10"/>
    </location>
</feature>
<dbReference type="AlphaFoldDB" id="A0A6V7JG71"/>
<evidence type="ECO:0000313" key="2">
    <source>
        <dbReference type="EMBL" id="CAD1551297.1"/>
    </source>
</evidence>
<name>A0A6V7JG71_9HYME</name>
<gene>
    <name evidence="2" type="ORF">BBRV_LOCUS52364</name>
</gene>